<dbReference type="EMBL" id="LNQP01000002">
    <property type="protein sequence ID" value="KSU89775.1"/>
    <property type="molecule type" value="Genomic_DNA"/>
</dbReference>
<reference evidence="1 2" key="1">
    <citation type="submission" date="2015-11" db="EMBL/GenBank/DDBJ databases">
        <title>Bacillus caseinolyticus sp nov.</title>
        <authorList>
            <person name="Dastager S.G."/>
            <person name="Mawlankar R."/>
        </authorList>
    </citation>
    <scope>NUCLEOTIDE SEQUENCE [LARGE SCALE GENOMIC DNA]</scope>
    <source>
        <strain evidence="1 2">SGD-V-76</strain>
    </source>
</reference>
<dbReference type="RefSeq" id="WP_025908811.1">
    <property type="nucleotide sequence ID" value="NZ_KQ758627.1"/>
</dbReference>
<evidence type="ECO:0000313" key="2">
    <source>
        <dbReference type="Proteomes" id="UP000053681"/>
    </source>
</evidence>
<gene>
    <name evidence="1" type="ORF">AS180_01365</name>
</gene>
<keyword evidence="2" id="KW-1185">Reference proteome</keyword>
<accession>A0A0V8JRR4</accession>
<protein>
    <recommendedName>
        <fullName evidence="3">Lipoprotein</fullName>
    </recommendedName>
</protein>
<dbReference type="AlphaFoldDB" id="A0A0V8JRR4"/>
<dbReference type="Proteomes" id="UP000053681">
    <property type="component" value="Unassembled WGS sequence"/>
</dbReference>
<proteinExistence type="predicted"/>
<sequence>MRVILCLLACIFSLVGCQNDKPKPETNKEMVSFSGQAAMETIGTEKQLVVHQHVRGANVYVECIINGFSFNDGNGFLEVKVDGKAINPIKQAAFVIKALPKGSHQITIELMKNEQESYDLKESFTIKIV</sequence>
<evidence type="ECO:0000313" key="1">
    <source>
        <dbReference type="EMBL" id="KSU89775.1"/>
    </source>
</evidence>
<comment type="caution">
    <text evidence="1">The sequence shown here is derived from an EMBL/GenBank/DDBJ whole genome shotgun (WGS) entry which is preliminary data.</text>
</comment>
<dbReference type="PROSITE" id="PS51257">
    <property type="entry name" value="PROKAR_LIPOPROTEIN"/>
    <property type="match status" value="1"/>
</dbReference>
<evidence type="ECO:0008006" key="3">
    <source>
        <dbReference type="Google" id="ProtNLM"/>
    </source>
</evidence>
<organism evidence="1 2">
    <name type="scientific">Priestia veravalensis</name>
    <dbReference type="NCBI Taxonomy" id="1414648"/>
    <lineage>
        <taxon>Bacteria</taxon>
        <taxon>Bacillati</taxon>
        <taxon>Bacillota</taxon>
        <taxon>Bacilli</taxon>
        <taxon>Bacillales</taxon>
        <taxon>Bacillaceae</taxon>
        <taxon>Priestia</taxon>
    </lineage>
</organism>
<name>A0A0V8JRR4_9BACI</name>